<protein>
    <submittedName>
        <fullName evidence="3">Helix-turn-helix transcriptional regulator</fullName>
    </submittedName>
</protein>
<keyword evidence="4" id="KW-1185">Reference proteome</keyword>
<dbReference type="RefSeq" id="WP_306946734.1">
    <property type="nucleotide sequence ID" value="NZ_CP132976.1"/>
</dbReference>
<feature type="domain" description="HTH cro/C1-type" evidence="2">
    <location>
        <begin position="13"/>
        <end position="67"/>
    </location>
</feature>
<dbReference type="PANTHER" id="PTHR46797">
    <property type="entry name" value="HTH-TYPE TRANSCRIPTIONAL REGULATOR"/>
    <property type="match status" value="1"/>
</dbReference>
<dbReference type="Gene3D" id="1.10.260.40">
    <property type="entry name" value="lambda repressor-like DNA-binding domains"/>
    <property type="match status" value="1"/>
</dbReference>
<organism evidence="3 4">
    <name type="scientific">Achromobacter seleniivolatilans</name>
    <dbReference type="NCBI Taxonomy" id="3047478"/>
    <lineage>
        <taxon>Bacteria</taxon>
        <taxon>Pseudomonadati</taxon>
        <taxon>Pseudomonadota</taxon>
        <taxon>Betaproteobacteria</taxon>
        <taxon>Burkholderiales</taxon>
        <taxon>Alcaligenaceae</taxon>
        <taxon>Achromobacter</taxon>
    </lineage>
</organism>
<dbReference type="SUPFAM" id="SSF47413">
    <property type="entry name" value="lambda repressor-like DNA-binding domains"/>
    <property type="match status" value="1"/>
</dbReference>
<sequence>MSQDVVKVFGRTVRALRETQGWSQEQLAERSDLDRSYVGEIERARVVASIVTVHKLATALQLDAASLLAQCGRFNPE</sequence>
<gene>
    <name evidence="3" type="ORF">RAS12_07280</name>
</gene>
<evidence type="ECO:0000256" key="1">
    <source>
        <dbReference type="ARBA" id="ARBA00023125"/>
    </source>
</evidence>
<evidence type="ECO:0000259" key="2">
    <source>
        <dbReference type="PROSITE" id="PS50943"/>
    </source>
</evidence>
<dbReference type="InterPro" id="IPR050807">
    <property type="entry name" value="TransReg_Diox_bact_type"/>
</dbReference>
<dbReference type="EMBL" id="CP132976">
    <property type="protein sequence ID" value="WMD22172.1"/>
    <property type="molecule type" value="Genomic_DNA"/>
</dbReference>
<dbReference type="Proteomes" id="UP001234798">
    <property type="component" value="Chromosome"/>
</dbReference>
<proteinExistence type="predicted"/>
<dbReference type="PANTHER" id="PTHR46797:SF1">
    <property type="entry name" value="METHYLPHOSPHONATE SYNTHASE"/>
    <property type="match status" value="1"/>
</dbReference>
<dbReference type="Pfam" id="PF13560">
    <property type="entry name" value="HTH_31"/>
    <property type="match status" value="1"/>
</dbReference>
<reference evidence="3 4" key="1">
    <citation type="submission" date="2023-08" db="EMBL/GenBank/DDBJ databases">
        <title>Achromobacter seleniivolatilans sp. nov., isolated from seleniferous soil.</title>
        <authorList>
            <person name="Zhang S."/>
            <person name="Li K."/>
            <person name="Peng J."/>
            <person name="Zhao Q."/>
            <person name="Wang H."/>
            <person name="Guo Y."/>
        </authorList>
    </citation>
    <scope>NUCLEOTIDE SEQUENCE [LARGE SCALE GENOMIC DNA]</scope>
    <source>
        <strain evidence="3 4">R39</strain>
    </source>
</reference>
<dbReference type="PROSITE" id="PS50943">
    <property type="entry name" value="HTH_CROC1"/>
    <property type="match status" value="1"/>
</dbReference>
<dbReference type="SMART" id="SM00530">
    <property type="entry name" value="HTH_XRE"/>
    <property type="match status" value="1"/>
</dbReference>
<accession>A0ABY9M8Q8</accession>
<evidence type="ECO:0000313" key="3">
    <source>
        <dbReference type="EMBL" id="WMD22172.1"/>
    </source>
</evidence>
<dbReference type="InterPro" id="IPR001387">
    <property type="entry name" value="Cro/C1-type_HTH"/>
</dbReference>
<dbReference type="InterPro" id="IPR010982">
    <property type="entry name" value="Lambda_DNA-bd_dom_sf"/>
</dbReference>
<evidence type="ECO:0000313" key="4">
    <source>
        <dbReference type="Proteomes" id="UP001234798"/>
    </source>
</evidence>
<name>A0ABY9M8Q8_9BURK</name>
<dbReference type="CDD" id="cd00093">
    <property type="entry name" value="HTH_XRE"/>
    <property type="match status" value="1"/>
</dbReference>
<keyword evidence="1" id="KW-0238">DNA-binding</keyword>